<keyword evidence="1" id="KW-0175">Coiled coil</keyword>
<feature type="coiled-coil region" evidence="1">
    <location>
        <begin position="6"/>
        <end position="33"/>
    </location>
</feature>
<organism evidence="2">
    <name type="scientific">Siphoviridae sp. ctHip2</name>
    <dbReference type="NCBI Taxonomy" id="2827830"/>
    <lineage>
        <taxon>Viruses</taxon>
        <taxon>Duplodnaviria</taxon>
        <taxon>Heunggongvirae</taxon>
        <taxon>Uroviricota</taxon>
        <taxon>Caudoviricetes</taxon>
    </lineage>
</organism>
<proteinExistence type="predicted"/>
<accession>A0A8S5RW92</accession>
<reference evidence="2" key="1">
    <citation type="journal article" date="2021" name="Proc. Natl. Acad. Sci. U.S.A.">
        <title>A Catalog of Tens of Thousands of Viruses from Human Metagenomes Reveals Hidden Associations with Chronic Diseases.</title>
        <authorList>
            <person name="Tisza M.J."/>
            <person name="Buck C.B."/>
        </authorList>
    </citation>
    <scope>NUCLEOTIDE SEQUENCE</scope>
    <source>
        <strain evidence="2">CtHip2</strain>
    </source>
</reference>
<evidence type="ECO:0000256" key="1">
    <source>
        <dbReference type="SAM" id="Coils"/>
    </source>
</evidence>
<evidence type="ECO:0000313" key="2">
    <source>
        <dbReference type="EMBL" id="DAF42823.1"/>
    </source>
</evidence>
<name>A0A8S5RW92_9CAUD</name>
<dbReference type="EMBL" id="BK032497">
    <property type="protein sequence ID" value="DAF42823.1"/>
    <property type="molecule type" value="Genomic_DNA"/>
</dbReference>
<protein>
    <submittedName>
        <fullName evidence="2">Uncharacterized protein</fullName>
    </submittedName>
</protein>
<sequence length="106" mass="12847">MTQDLRNELEIALTNHNKKFEQLTQQAVNCENEEEKKSLFQKRWQFIHDYAQFLNDFVWNHKESLAPSVTILFDLVPNTVWNRMSEKSERIIMLINQQYKQNGFKR</sequence>